<dbReference type="Proteomes" id="UP000320722">
    <property type="component" value="Chromosome"/>
</dbReference>
<sequence length="373" mass="42618">MAKKTDPQSSEHPAEENLALLKVIELLESIYCTDDLEKIKVAVKDGQPGIEPRARTEIYKILRFLLEEAGFQKAFLELRETIHTASERVDSLLSEMTRGDLGQFLAQGTLQTRYEKEHPAPKKCAARFVAQNLLNNRKKSPVQQSPISCFVQASVTSIHLACELTDSHVSLAAGSLFYTNSIAFPLILLQQRDDISVYTLCGTGYDSLCGGWYPDREDQDAREHLQSLFNREKNPLQEAILTPIAVAATADHVDLFFTRQEIVEMVNIMVDCSSRLILMAFRSRIFNSRDEATQNFMNTNLYQVKSTDWNSKNEAPILVVADDEKDIRTEQEWKETVKRLSDQGFEVYWQDAQSKWHQTKRPRDRQPTESPQK</sequence>
<proteinExistence type="predicted"/>
<feature type="compositionally biased region" description="Basic and acidic residues" evidence="1">
    <location>
        <begin position="364"/>
        <end position="373"/>
    </location>
</feature>
<gene>
    <name evidence="2" type="ORF">V6x_16960</name>
</gene>
<evidence type="ECO:0000256" key="1">
    <source>
        <dbReference type="SAM" id="MobiDB-lite"/>
    </source>
</evidence>
<dbReference type="AlphaFoldDB" id="A0A517W9T5"/>
<evidence type="ECO:0000313" key="2">
    <source>
        <dbReference type="EMBL" id="QDU02008.1"/>
    </source>
</evidence>
<name>A0A517W9T5_9PLAN</name>
<protein>
    <submittedName>
        <fullName evidence="2">Uncharacterized protein</fullName>
    </submittedName>
</protein>
<organism evidence="2 3">
    <name type="scientific">Gimesia chilikensis</name>
    <dbReference type="NCBI Taxonomy" id="2605989"/>
    <lineage>
        <taxon>Bacteria</taxon>
        <taxon>Pseudomonadati</taxon>
        <taxon>Planctomycetota</taxon>
        <taxon>Planctomycetia</taxon>
        <taxon>Planctomycetales</taxon>
        <taxon>Planctomycetaceae</taxon>
        <taxon>Gimesia</taxon>
    </lineage>
</organism>
<dbReference type="EMBL" id="CP036347">
    <property type="protein sequence ID" value="QDU02008.1"/>
    <property type="molecule type" value="Genomic_DNA"/>
</dbReference>
<reference evidence="2 3" key="1">
    <citation type="submission" date="2019-02" db="EMBL/GenBank/DDBJ databases">
        <title>Deep-cultivation of Planctomycetes and their phenomic and genomic characterization uncovers novel biology.</title>
        <authorList>
            <person name="Wiegand S."/>
            <person name="Jogler M."/>
            <person name="Boedeker C."/>
            <person name="Pinto D."/>
            <person name="Vollmers J."/>
            <person name="Rivas-Marin E."/>
            <person name="Kohn T."/>
            <person name="Peeters S.H."/>
            <person name="Heuer A."/>
            <person name="Rast P."/>
            <person name="Oberbeckmann S."/>
            <person name="Bunk B."/>
            <person name="Jeske O."/>
            <person name="Meyerdierks A."/>
            <person name="Storesund J.E."/>
            <person name="Kallscheuer N."/>
            <person name="Luecker S."/>
            <person name="Lage O.M."/>
            <person name="Pohl T."/>
            <person name="Merkel B.J."/>
            <person name="Hornburger P."/>
            <person name="Mueller R.-W."/>
            <person name="Bruemmer F."/>
            <person name="Labrenz M."/>
            <person name="Spormann A.M."/>
            <person name="Op den Camp H."/>
            <person name="Overmann J."/>
            <person name="Amann R."/>
            <person name="Jetten M.S.M."/>
            <person name="Mascher T."/>
            <person name="Medema M.H."/>
            <person name="Devos D.P."/>
            <person name="Kaster A.-K."/>
            <person name="Ovreas L."/>
            <person name="Rohde M."/>
            <person name="Galperin M.Y."/>
            <person name="Jogler C."/>
        </authorList>
    </citation>
    <scope>NUCLEOTIDE SEQUENCE [LARGE SCALE GENOMIC DNA]</scope>
    <source>
        <strain evidence="2 3">V6</strain>
    </source>
</reference>
<feature type="region of interest" description="Disordered" evidence="1">
    <location>
        <begin position="353"/>
        <end position="373"/>
    </location>
</feature>
<evidence type="ECO:0000313" key="3">
    <source>
        <dbReference type="Proteomes" id="UP000320722"/>
    </source>
</evidence>
<accession>A0A517W9T5</accession>